<keyword evidence="23" id="KW-1185">Reference proteome</keyword>
<feature type="compositionally biased region" description="Basic and acidic residues" evidence="21">
    <location>
        <begin position="40"/>
        <end position="49"/>
    </location>
</feature>
<evidence type="ECO:0000256" key="18">
    <source>
        <dbReference type="PIRSR" id="PIRSR037913-1"/>
    </source>
</evidence>
<dbReference type="Gene3D" id="3.40.800.20">
    <property type="entry name" value="Histone deacetylase domain"/>
    <property type="match status" value="1"/>
</dbReference>
<evidence type="ECO:0000256" key="12">
    <source>
        <dbReference type="ARBA" id="ARBA00023163"/>
    </source>
</evidence>
<dbReference type="GeneID" id="106072796"/>
<feature type="active site" description="Proton acceptor" evidence="18">
    <location>
        <position position="222"/>
    </location>
</feature>
<dbReference type="InterPro" id="IPR023696">
    <property type="entry name" value="Ureohydrolase_dom_sf"/>
</dbReference>
<dbReference type="InterPro" id="IPR000286">
    <property type="entry name" value="HDACs"/>
</dbReference>
<feature type="compositionally biased region" description="Polar residues" evidence="21">
    <location>
        <begin position="12"/>
        <end position="22"/>
    </location>
</feature>
<keyword evidence="12 17" id="KW-0804">Transcription</keyword>
<name>A0A9U8EI66_BIOGL</name>
<keyword evidence="11 17" id="KW-0805">Transcription regulation</keyword>
<comment type="catalytic activity">
    <reaction evidence="15">
        <text>N(6)-(2E)-butenoyl-L-lysyl-[protein] + H2O = (2E)-2-butenoate + L-lysyl-[protein]</text>
        <dbReference type="Rhea" id="RHEA:69172"/>
        <dbReference type="Rhea" id="RHEA-COMP:9752"/>
        <dbReference type="Rhea" id="RHEA-COMP:13707"/>
        <dbReference type="ChEBI" id="CHEBI:15377"/>
        <dbReference type="ChEBI" id="CHEBI:29969"/>
        <dbReference type="ChEBI" id="CHEBI:35899"/>
        <dbReference type="ChEBI" id="CHEBI:137954"/>
    </reaction>
    <physiologicalReaction direction="left-to-right" evidence="15">
        <dbReference type="Rhea" id="RHEA:69173"/>
    </physiologicalReaction>
</comment>
<comment type="cofactor">
    <cofactor evidence="1">
        <name>a divalent metal cation</name>
        <dbReference type="ChEBI" id="CHEBI:60240"/>
    </cofactor>
</comment>
<evidence type="ECO:0000256" key="2">
    <source>
        <dbReference type="ARBA" id="ARBA00004123"/>
    </source>
</evidence>
<evidence type="ECO:0000256" key="20">
    <source>
        <dbReference type="PIRSR" id="PIRSR037913-3"/>
    </source>
</evidence>
<dbReference type="GO" id="GO:0141221">
    <property type="term" value="F:histone deacetylase activity, hydrolytic mechanism"/>
    <property type="evidence" value="ECO:0007669"/>
    <property type="project" value="UniProtKB-EC"/>
</dbReference>
<organism evidence="23 24">
    <name type="scientific">Biomphalaria glabrata</name>
    <name type="common">Bloodfluke planorb</name>
    <name type="synonym">Freshwater snail</name>
    <dbReference type="NCBI Taxonomy" id="6526"/>
    <lineage>
        <taxon>Eukaryota</taxon>
        <taxon>Metazoa</taxon>
        <taxon>Spiralia</taxon>
        <taxon>Lophotrochozoa</taxon>
        <taxon>Mollusca</taxon>
        <taxon>Gastropoda</taxon>
        <taxon>Heterobranchia</taxon>
        <taxon>Euthyneura</taxon>
        <taxon>Panpulmonata</taxon>
        <taxon>Hygrophila</taxon>
        <taxon>Lymnaeoidea</taxon>
        <taxon>Planorbidae</taxon>
        <taxon>Biomphalaria</taxon>
    </lineage>
</organism>
<keyword evidence="13 17" id="KW-0539">Nucleus</keyword>
<dbReference type="RefSeq" id="XP_013088693.2">
    <property type="nucleotide sequence ID" value="XM_013233239.2"/>
</dbReference>
<evidence type="ECO:0000313" key="23">
    <source>
        <dbReference type="Proteomes" id="UP001165740"/>
    </source>
</evidence>
<dbReference type="Pfam" id="PF00850">
    <property type="entry name" value="Hist_deacetyl"/>
    <property type="match status" value="1"/>
</dbReference>
<evidence type="ECO:0000256" key="16">
    <source>
        <dbReference type="ARBA" id="ARBA00049416"/>
    </source>
</evidence>
<feature type="binding site" evidence="19">
    <location>
        <position position="230"/>
    </location>
    <ligand>
        <name>substrate</name>
    </ligand>
</feature>
<evidence type="ECO:0000256" key="5">
    <source>
        <dbReference type="ARBA" id="ARBA00022454"/>
    </source>
</evidence>
<keyword evidence="5" id="KW-0158">Chromosome</keyword>
<dbReference type="OrthoDB" id="73273at2759"/>
<evidence type="ECO:0000256" key="9">
    <source>
        <dbReference type="ARBA" id="ARBA00022801"/>
    </source>
</evidence>
<dbReference type="OMA" id="CFWHSTG"/>
<dbReference type="RefSeq" id="XP_055889437.1">
    <property type="nucleotide sequence ID" value="XM_056033462.1"/>
</dbReference>
<dbReference type="InterPro" id="IPR023801">
    <property type="entry name" value="His_deacetylse_dom"/>
</dbReference>
<dbReference type="FunFam" id="3.40.800.20:FF:000006">
    <property type="entry name" value="Histone deacetylase 8"/>
    <property type="match status" value="1"/>
</dbReference>
<evidence type="ECO:0000256" key="21">
    <source>
        <dbReference type="SAM" id="MobiDB-lite"/>
    </source>
</evidence>
<evidence type="ECO:0000256" key="15">
    <source>
        <dbReference type="ARBA" id="ARBA00049193"/>
    </source>
</evidence>
<evidence type="ECO:0000256" key="10">
    <source>
        <dbReference type="ARBA" id="ARBA00022853"/>
    </source>
</evidence>
<dbReference type="Proteomes" id="UP001165740">
    <property type="component" value="Chromosome 6"/>
</dbReference>
<evidence type="ECO:0000256" key="17">
    <source>
        <dbReference type="PIRNR" id="PIRNR037913"/>
    </source>
</evidence>
<dbReference type="PRINTS" id="PR01270">
    <property type="entry name" value="HDASUPER"/>
</dbReference>
<dbReference type="AlphaFoldDB" id="A0A9U8EI66"/>
<evidence type="ECO:0000256" key="14">
    <source>
        <dbReference type="ARBA" id="ARBA00049136"/>
    </source>
</evidence>
<reference evidence="24 25" key="1">
    <citation type="submission" date="2025-04" db="UniProtKB">
        <authorList>
            <consortium name="RefSeq"/>
        </authorList>
    </citation>
    <scope>IDENTIFICATION</scope>
</reference>
<feature type="binding site" evidence="20">
    <location>
        <position position="259"/>
    </location>
    <ligand>
        <name>a divalent metal cation</name>
        <dbReference type="ChEBI" id="CHEBI:60240"/>
    </ligand>
</feature>
<keyword evidence="9 17" id="KW-0378">Hydrolase</keyword>
<dbReference type="EC" id="3.5.1.98" evidence="17"/>
<feature type="binding site" evidence="20">
    <location>
        <position position="346"/>
    </location>
    <ligand>
        <name>a divalent metal cation</name>
        <dbReference type="ChEBI" id="CHEBI:60240"/>
    </ligand>
</feature>
<dbReference type="RefSeq" id="XP_055889436.1">
    <property type="nucleotide sequence ID" value="XM_056033461.1"/>
</dbReference>
<dbReference type="InterPro" id="IPR003084">
    <property type="entry name" value="HDAC_I/II"/>
</dbReference>
<keyword evidence="7" id="KW-0678">Repressor</keyword>
<comment type="catalytic activity">
    <reaction evidence="16">
        <text>N(6)-acetyl-L-lysyl-[histone] + H2O = L-lysyl-[histone] + acetate</text>
        <dbReference type="Rhea" id="RHEA:58196"/>
        <dbReference type="Rhea" id="RHEA-COMP:9845"/>
        <dbReference type="Rhea" id="RHEA-COMP:11338"/>
        <dbReference type="ChEBI" id="CHEBI:15377"/>
        <dbReference type="ChEBI" id="CHEBI:29969"/>
        <dbReference type="ChEBI" id="CHEBI:30089"/>
        <dbReference type="ChEBI" id="CHEBI:61930"/>
        <dbReference type="EC" id="3.5.1.98"/>
    </reaction>
    <physiologicalReaction direction="left-to-right" evidence="16">
        <dbReference type="Rhea" id="RHEA:58197"/>
    </physiologicalReaction>
</comment>
<dbReference type="GO" id="GO:0005634">
    <property type="term" value="C:nucleus"/>
    <property type="evidence" value="ECO:0007669"/>
    <property type="project" value="UniProtKB-SubCell"/>
</dbReference>
<feature type="domain" description="Histone deacetylase" evidence="22">
    <location>
        <begin position="109"/>
        <end position="399"/>
    </location>
</feature>
<comment type="subcellular location">
    <subcellularLocation>
        <location evidence="3">Chromosome</location>
    </subcellularLocation>
    <subcellularLocation>
        <location evidence="4">Cytoplasm</location>
    </subcellularLocation>
    <subcellularLocation>
        <location evidence="2 17">Nucleus</location>
    </subcellularLocation>
</comment>
<evidence type="ECO:0000256" key="4">
    <source>
        <dbReference type="ARBA" id="ARBA00004496"/>
    </source>
</evidence>
<evidence type="ECO:0000256" key="11">
    <source>
        <dbReference type="ARBA" id="ARBA00023015"/>
    </source>
</evidence>
<evidence type="ECO:0000256" key="8">
    <source>
        <dbReference type="ARBA" id="ARBA00022723"/>
    </source>
</evidence>
<dbReference type="GO" id="GO:0031507">
    <property type="term" value="P:heterochromatin formation"/>
    <property type="evidence" value="ECO:0007669"/>
    <property type="project" value="TreeGrafter"/>
</dbReference>
<feature type="binding site" evidence="19">
    <location>
        <position position="385"/>
    </location>
    <ligand>
        <name>substrate</name>
    </ligand>
</feature>
<evidence type="ECO:0000256" key="7">
    <source>
        <dbReference type="ARBA" id="ARBA00022491"/>
    </source>
</evidence>
<dbReference type="PANTHER" id="PTHR10625:SF14">
    <property type="entry name" value="HISTONE DEACETYLASE 8"/>
    <property type="match status" value="1"/>
</dbReference>
<dbReference type="PRINTS" id="PR01271">
    <property type="entry name" value="HISDACETLASE"/>
</dbReference>
<feature type="compositionally biased region" description="Basic and acidic residues" evidence="21">
    <location>
        <begin position="1"/>
        <end position="11"/>
    </location>
</feature>
<keyword evidence="6" id="KW-0963">Cytoplasm</keyword>
<evidence type="ECO:0000256" key="13">
    <source>
        <dbReference type="ARBA" id="ARBA00023242"/>
    </source>
</evidence>
<evidence type="ECO:0000256" key="19">
    <source>
        <dbReference type="PIRSR" id="PIRSR037913-2"/>
    </source>
</evidence>
<dbReference type="InterPro" id="IPR037138">
    <property type="entry name" value="His_deacetylse_dom_sf"/>
</dbReference>
<dbReference type="GO" id="GO:0005737">
    <property type="term" value="C:cytoplasm"/>
    <property type="evidence" value="ECO:0007669"/>
    <property type="project" value="UniProtKB-SubCell"/>
</dbReference>
<evidence type="ECO:0000313" key="26">
    <source>
        <dbReference type="RefSeq" id="XP_055889437.1"/>
    </source>
</evidence>
<evidence type="ECO:0000256" key="6">
    <source>
        <dbReference type="ARBA" id="ARBA00022490"/>
    </source>
</evidence>
<dbReference type="PANTHER" id="PTHR10625">
    <property type="entry name" value="HISTONE DEACETYLASE HDAC1-RELATED"/>
    <property type="match status" value="1"/>
</dbReference>
<evidence type="ECO:0000313" key="25">
    <source>
        <dbReference type="RefSeq" id="XP_055889436.1"/>
    </source>
</evidence>
<accession>A0A9U8EI66</accession>
<dbReference type="PIRSF" id="PIRSF037913">
    <property type="entry name" value="His_deacetylse_1"/>
    <property type="match status" value="1"/>
</dbReference>
<gene>
    <name evidence="24 25 26" type="primary">LOC106072796</name>
</gene>
<comment type="catalytic activity">
    <reaction evidence="14">
        <text>N(6)-acetyl-L-lysyl-[protein] + H2O = L-lysyl-[protein] + acetate</text>
        <dbReference type="Rhea" id="RHEA:58108"/>
        <dbReference type="Rhea" id="RHEA-COMP:9752"/>
        <dbReference type="Rhea" id="RHEA-COMP:10731"/>
        <dbReference type="ChEBI" id="CHEBI:15377"/>
        <dbReference type="ChEBI" id="CHEBI:29969"/>
        <dbReference type="ChEBI" id="CHEBI:30089"/>
        <dbReference type="ChEBI" id="CHEBI:61930"/>
    </reaction>
    <physiologicalReaction direction="left-to-right" evidence="14">
        <dbReference type="Rhea" id="RHEA:58109"/>
    </physiologicalReaction>
</comment>
<sequence length="458" mass="51158">MNTDRFEDENPRTSNVTSQSTHVTDEDRDTTCSSECQSNHSKDPFHLSDNEEDSSDIYRPVIKKRCIAVLANDLNLNVSEIAVKKTPRVAYVHSQDLLTKANELIRIEGRAELVHSLIRTYGLLQYLQVVTPRPATQSEILAFHSSDYIQCLQDISAVSDSEDIEEQHKHEVESYGLSYDCPLQKDLLETASLISGASQAASQHIINGLADIVINWYGGWHHAKRDTASGFCYINDVVLCILKLRQQFDKVLYVDIDLHHGDGVEEAFATTSKVMTVSFHKLAPGFFPGSGELNDVGTGRGKYFTVNIPLMDGIKDKEYFSIFTKVMKQVKDRFLPDAIVMQCGADTLSEDPMTSFNLTHFGIAKCVCYMLTWNLPTVLLGGGGYHFPNTAKCWTFLTALAAGKKLPVDIPEHEHFLDYGPSYELTTSPGNKRDLNTDQYLANIVSTIEKNLNNVSLS</sequence>
<dbReference type="GO" id="GO:0005694">
    <property type="term" value="C:chromosome"/>
    <property type="evidence" value="ECO:0007669"/>
    <property type="project" value="UniProtKB-SubCell"/>
</dbReference>
<evidence type="ECO:0000256" key="3">
    <source>
        <dbReference type="ARBA" id="ARBA00004286"/>
    </source>
</evidence>
<feature type="region of interest" description="Disordered" evidence="21">
    <location>
        <begin position="1"/>
        <end position="52"/>
    </location>
</feature>
<feature type="binding site" evidence="20">
    <location>
        <position position="257"/>
    </location>
    <ligand>
        <name>a divalent metal cation</name>
        <dbReference type="ChEBI" id="CHEBI:60240"/>
    </ligand>
</feature>
<keyword evidence="10 17" id="KW-0156">Chromatin regulator</keyword>
<evidence type="ECO:0000256" key="1">
    <source>
        <dbReference type="ARBA" id="ARBA00001968"/>
    </source>
</evidence>
<protein>
    <recommendedName>
        <fullName evidence="17">Histone deacetylase</fullName>
        <ecNumber evidence="17">3.5.1.98</ecNumber>
    </recommendedName>
</protein>
<keyword evidence="8 20" id="KW-0479">Metal-binding</keyword>
<comment type="similarity">
    <text evidence="17">Belongs to the histone deacetylase family. HD Type 1 subfamily.</text>
</comment>
<dbReference type="GO" id="GO:0046872">
    <property type="term" value="F:metal ion binding"/>
    <property type="evidence" value="ECO:0007669"/>
    <property type="project" value="UniProtKB-KW"/>
</dbReference>
<proteinExistence type="inferred from homology"/>
<evidence type="ECO:0000259" key="22">
    <source>
        <dbReference type="Pfam" id="PF00850"/>
    </source>
</evidence>
<feature type="binding site" evidence="19">
    <location>
        <position position="180"/>
    </location>
    <ligand>
        <name>substrate</name>
    </ligand>
</feature>
<evidence type="ECO:0000313" key="24">
    <source>
        <dbReference type="RefSeq" id="XP_013088693.2"/>
    </source>
</evidence>
<dbReference type="SUPFAM" id="SSF52768">
    <property type="entry name" value="Arginase/deacetylase"/>
    <property type="match status" value="1"/>
</dbReference>